<reference evidence="15" key="1">
    <citation type="submission" date="2013-02" db="EMBL/GenBank/DDBJ databases">
        <authorList>
            <person name="Hughes D."/>
        </authorList>
    </citation>
    <scope>NUCLEOTIDE SEQUENCE</scope>
    <source>
        <strain>Durham</strain>
        <strain evidence="15">NC isolate 2 -- Noor lab</strain>
    </source>
</reference>
<evidence type="ECO:0000256" key="2">
    <source>
        <dbReference type="ARBA" id="ARBA00006991"/>
    </source>
</evidence>
<dbReference type="EnsemblMetazoa" id="MESCA001213-RA">
    <property type="protein sequence ID" value="MESCA001213-PA"/>
    <property type="gene ID" value="MESCA001213"/>
</dbReference>
<feature type="compositionally biased region" description="Acidic residues" evidence="12">
    <location>
        <begin position="1"/>
        <end position="19"/>
    </location>
</feature>
<dbReference type="Proteomes" id="UP000015102">
    <property type="component" value="Unassembled WGS sequence"/>
</dbReference>
<dbReference type="Gene3D" id="3.30.160.60">
    <property type="entry name" value="Classic Zinc Finger"/>
    <property type="match status" value="5"/>
</dbReference>
<dbReference type="EMBL" id="CAQQ02393408">
    <property type="status" value="NOT_ANNOTATED_CDS"/>
    <property type="molecule type" value="Genomic_DNA"/>
</dbReference>
<keyword evidence="15" id="KW-1185">Reference proteome</keyword>
<dbReference type="InterPro" id="IPR050589">
    <property type="entry name" value="Ikaros_C2H2-ZF"/>
</dbReference>
<evidence type="ECO:0000256" key="4">
    <source>
        <dbReference type="ARBA" id="ARBA00022737"/>
    </source>
</evidence>
<evidence type="ECO:0000313" key="14">
    <source>
        <dbReference type="EnsemblMetazoa" id="MESCA001213-PA"/>
    </source>
</evidence>
<feature type="domain" description="C2H2-type" evidence="13">
    <location>
        <begin position="261"/>
        <end position="288"/>
    </location>
</feature>
<sequence>MSSDEEYFPDADELSEEDVNGSFKVDILTDVIKNDGEEEIIDYIEEYEMVEELIEEIPEIQNTSQEPEAPEVKRNQNPNFSDEEQTALEYAVDELLSFSQTLSKEFDEKIPFSWESVTQKMKDAGYENRFVFPALPRKEAIPPDDRPIYQRLLLKMREEIERQNPKPKKINYKVEKMDDIIAEASDGEIVDQIEEEEFIEDMDEKIKCDLCHVSVKRKDMFDHQSVHRNDAPYKCNECGKTFRKKYPLKLHKRVHTNFKPYNCEICGMLFKAEGSYKRHVKRHLGGEAKRYQCEFCDTKWLSPYDLNAHRRTHTGEKPFLCHDCGASFAKISNLNAHQRRHLNIRNYKCDECDRTFIAASELTSHKVSHTGIKNFKCELCSRAFGTMRL</sequence>
<dbReference type="GO" id="GO:0008270">
    <property type="term" value="F:zinc ion binding"/>
    <property type="evidence" value="ECO:0007669"/>
    <property type="project" value="UniProtKB-KW"/>
</dbReference>
<dbReference type="GO" id="GO:0003700">
    <property type="term" value="F:DNA-binding transcription factor activity"/>
    <property type="evidence" value="ECO:0007669"/>
    <property type="project" value="TreeGrafter"/>
</dbReference>
<evidence type="ECO:0000256" key="1">
    <source>
        <dbReference type="ARBA" id="ARBA00004123"/>
    </source>
</evidence>
<protein>
    <recommendedName>
        <fullName evidence="13">C2H2-type domain-containing protein</fullName>
    </recommendedName>
</protein>
<dbReference type="FunFam" id="3.30.160.60:FF:000446">
    <property type="entry name" value="Zinc finger protein"/>
    <property type="match status" value="1"/>
</dbReference>
<reference evidence="14" key="2">
    <citation type="submission" date="2015-06" db="UniProtKB">
        <authorList>
            <consortium name="EnsemblMetazoa"/>
        </authorList>
    </citation>
    <scope>IDENTIFICATION</scope>
</reference>
<dbReference type="FunFam" id="3.30.160.60:FF:000557">
    <property type="entry name" value="zinc finger and SCAN domain-containing protein 29"/>
    <property type="match status" value="1"/>
</dbReference>
<evidence type="ECO:0000256" key="7">
    <source>
        <dbReference type="ARBA" id="ARBA00023015"/>
    </source>
</evidence>
<dbReference type="STRING" id="36166.T1GD34"/>
<keyword evidence="8" id="KW-0238">DNA-binding</keyword>
<dbReference type="SUPFAM" id="SSF57667">
    <property type="entry name" value="beta-beta-alpha zinc fingers"/>
    <property type="match status" value="3"/>
</dbReference>
<evidence type="ECO:0000256" key="6">
    <source>
        <dbReference type="ARBA" id="ARBA00022833"/>
    </source>
</evidence>
<keyword evidence="4" id="KW-0677">Repeat</keyword>
<dbReference type="HOGENOM" id="CLU_710364_0_0_1"/>
<evidence type="ECO:0000256" key="10">
    <source>
        <dbReference type="ARBA" id="ARBA00023242"/>
    </source>
</evidence>
<keyword evidence="10" id="KW-0539">Nucleus</keyword>
<evidence type="ECO:0000256" key="9">
    <source>
        <dbReference type="ARBA" id="ARBA00023163"/>
    </source>
</evidence>
<dbReference type="InterPro" id="IPR036236">
    <property type="entry name" value="Znf_C2H2_sf"/>
</dbReference>
<feature type="domain" description="C2H2-type" evidence="13">
    <location>
        <begin position="319"/>
        <end position="346"/>
    </location>
</feature>
<evidence type="ECO:0000259" key="13">
    <source>
        <dbReference type="PROSITE" id="PS50157"/>
    </source>
</evidence>
<feature type="domain" description="C2H2-type" evidence="13">
    <location>
        <begin position="347"/>
        <end position="374"/>
    </location>
</feature>
<dbReference type="GO" id="GO:0005634">
    <property type="term" value="C:nucleus"/>
    <property type="evidence" value="ECO:0007669"/>
    <property type="project" value="UniProtKB-SubCell"/>
</dbReference>
<name>T1GD34_MEGSC</name>
<dbReference type="PROSITE" id="PS50157">
    <property type="entry name" value="ZINC_FINGER_C2H2_2"/>
    <property type="match status" value="5"/>
</dbReference>
<evidence type="ECO:0000256" key="11">
    <source>
        <dbReference type="PROSITE-ProRule" id="PRU00042"/>
    </source>
</evidence>
<feature type="domain" description="C2H2-type" evidence="13">
    <location>
        <begin position="233"/>
        <end position="260"/>
    </location>
</feature>
<dbReference type="FunFam" id="3.30.160.60:FF:000380">
    <property type="entry name" value="zinc finger protein 2 isoform X2"/>
    <property type="match status" value="1"/>
</dbReference>
<keyword evidence="3" id="KW-0479">Metal-binding</keyword>
<keyword evidence="6" id="KW-0862">Zinc</keyword>
<feature type="domain" description="C2H2-type" evidence="13">
    <location>
        <begin position="291"/>
        <end position="318"/>
    </location>
</feature>
<feature type="region of interest" description="Disordered" evidence="12">
    <location>
        <begin position="1"/>
        <end position="20"/>
    </location>
</feature>
<dbReference type="GO" id="GO:0000978">
    <property type="term" value="F:RNA polymerase II cis-regulatory region sequence-specific DNA binding"/>
    <property type="evidence" value="ECO:0007669"/>
    <property type="project" value="TreeGrafter"/>
</dbReference>
<organism evidence="14 15">
    <name type="scientific">Megaselia scalaris</name>
    <name type="common">Humpbacked fly</name>
    <name type="synonym">Phora scalaris</name>
    <dbReference type="NCBI Taxonomy" id="36166"/>
    <lineage>
        <taxon>Eukaryota</taxon>
        <taxon>Metazoa</taxon>
        <taxon>Ecdysozoa</taxon>
        <taxon>Arthropoda</taxon>
        <taxon>Hexapoda</taxon>
        <taxon>Insecta</taxon>
        <taxon>Pterygota</taxon>
        <taxon>Neoptera</taxon>
        <taxon>Endopterygota</taxon>
        <taxon>Diptera</taxon>
        <taxon>Brachycera</taxon>
        <taxon>Muscomorpha</taxon>
        <taxon>Platypezoidea</taxon>
        <taxon>Phoridae</taxon>
        <taxon>Megaseliini</taxon>
        <taxon>Megaselia</taxon>
    </lineage>
</organism>
<proteinExistence type="inferred from homology"/>
<comment type="similarity">
    <text evidence="2">Belongs to the krueppel C2H2-type zinc-finger protein family.</text>
</comment>
<evidence type="ECO:0000313" key="15">
    <source>
        <dbReference type="Proteomes" id="UP000015102"/>
    </source>
</evidence>
<keyword evidence="5 11" id="KW-0863">Zinc-finger</keyword>
<keyword evidence="9" id="KW-0804">Transcription</keyword>
<evidence type="ECO:0000256" key="3">
    <source>
        <dbReference type="ARBA" id="ARBA00022723"/>
    </source>
</evidence>
<dbReference type="PROSITE" id="PS00028">
    <property type="entry name" value="ZINC_FINGER_C2H2_1"/>
    <property type="match status" value="5"/>
</dbReference>
<dbReference type="GO" id="GO:0006357">
    <property type="term" value="P:regulation of transcription by RNA polymerase II"/>
    <property type="evidence" value="ECO:0007669"/>
    <property type="project" value="TreeGrafter"/>
</dbReference>
<dbReference type="PANTHER" id="PTHR24404">
    <property type="entry name" value="ZINC FINGER PROTEIN"/>
    <property type="match status" value="1"/>
</dbReference>
<dbReference type="PANTHER" id="PTHR24404:SF114">
    <property type="entry name" value="KLUMPFUSS, ISOFORM B-RELATED"/>
    <property type="match status" value="1"/>
</dbReference>
<evidence type="ECO:0000256" key="12">
    <source>
        <dbReference type="SAM" id="MobiDB-lite"/>
    </source>
</evidence>
<dbReference type="SMART" id="SM00355">
    <property type="entry name" value="ZnF_C2H2"/>
    <property type="match status" value="6"/>
</dbReference>
<dbReference type="Pfam" id="PF00096">
    <property type="entry name" value="zf-C2H2"/>
    <property type="match status" value="3"/>
</dbReference>
<keyword evidence="7" id="KW-0805">Transcription regulation</keyword>
<dbReference type="InterPro" id="IPR013087">
    <property type="entry name" value="Znf_C2H2_type"/>
</dbReference>
<evidence type="ECO:0000256" key="8">
    <source>
        <dbReference type="ARBA" id="ARBA00023125"/>
    </source>
</evidence>
<evidence type="ECO:0000256" key="5">
    <source>
        <dbReference type="ARBA" id="ARBA00022771"/>
    </source>
</evidence>
<accession>T1GD34</accession>
<comment type="subcellular location">
    <subcellularLocation>
        <location evidence="1">Nucleus</location>
    </subcellularLocation>
</comment>
<dbReference type="AlphaFoldDB" id="T1GD34"/>
<dbReference type="OMA" id="RNDAPYK"/>